<dbReference type="VEuPathDB" id="FungiDB:BO71DRAFT_426490"/>
<proteinExistence type="predicted"/>
<keyword evidence="1" id="KW-0472">Membrane</keyword>
<dbReference type="PANTHER" id="PTHR35043:SF7">
    <property type="entry name" value="TRANSCRIPTION FACTOR DOMAIN-CONTAINING PROTEIN"/>
    <property type="match status" value="1"/>
</dbReference>
<feature type="transmembrane region" description="Helical" evidence="1">
    <location>
        <begin position="46"/>
        <end position="68"/>
    </location>
</feature>
<protein>
    <submittedName>
        <fullName evidence="2">Uncharacterized protein</fullName>
    </submittedName>
</protein>
<dbReference type="OrthoDB" id="3061561at2759"/>
<name>A0A319DKU8_9EURO</name>
<dbReference type="Proteomes" id="UP000247810">
    <property type="component" value="Unassembled WGS sequence"/>
</dbReference>
<evidence type="ECO:0000313" key="3">
    <source>
        <dbReference type="Proteomes" id="UP000247810"/>
    </source>
</evidence>
<reference evidence="2 3" key="1">
    <citation type="submission" date="2018-02" db="EMBL/GenBank/DDBJ databases">
        <title>The genomes of Aspergillus section Nigri reveals drivers in fungal speciation.</title>
        <authorList>
            <consortium name="DOE Joint Genome Institute"/>
            <person name="Vesth T.C."/>
            <person name="Nybo J."/>
            <person name="Theobald S."/>
            <person name="Brandl J."/>
            <person name="Frisvad J.C."/>
            <person name="Nielsen K.F."/>
            <person name="Lyhne E.K."/>
            <person name="Kogle M.E."/>
            <person name="Kuo A."/>
            <person name="Riley R."/>
            <person name="Clum A."/>
            <person name="Nolan M."/>
            <person name="Lipzen A."/>
            <person name="Salamov A."/>
            <person name="Henrissat B."/>
            <person name="Wiebenga A."/>
            <person name="De vries R.P."/>
            <person name="Grigoriev I.V."/>
            <person name="Mortensen U.H."/>
            <person name="Andersen M.R."/>
            <person name="Baker S.E."/>
        </authorList>
    </citation>
    <scope>NUCLEOTIDE SEQUENCE [LARGE SCALE GENOMIC DNA]</scope>
    <source>
        <strain evidence="2 3">CBS 707.79</strain>
    </source>
</reference>
<evidence type="ECO:0000313" key="2">
    <source>
        <dbReference type="EMBL" id="PYH98145.1"/>
    </source>
</evidence>
<gene>
    <name evidence="2" type="ORF">BO71DRAFT_426490</name>
</gene>
<evidence type="ECO:0000256" key="1">
    <source>
        <dbReference type="SAM" id="Phobius"/>
    </source>
</evidence>
<accession>A0A319DKU8</accession>
<sequence length="188" mass="20641">MEDALAETIPDPHFRVNTTEGMNTTASTTSSALVSWTAEPSGRGTLGLISTCLTTIFLCTWVVFALFFKAIIAPEFIAVEGLQEWARCRRMEVDMLALRHRTPRGDRVIWPNQYTWLLEQGLIDWADHASWGLSEEDIRDKSKSDSLAKLAALVQVSWFVAQCIIVRGGSGPSGWPGQSGMPVASSPA</sequence>
<dbReference type="PANTHER" id="PTHR35043">
    <property type="entry name" value="TRANSCRIPTION FACTOR DOMAIN-CONTAINING PROTEIN"/>
    <property type="match status" value="1"/>
</dbReference>
<keyword evidence="1" id="KW-0812">Transmembrane</keyword>
<keyword evidence="1" id="KW-1133">Transmembrane helix</keyword>
<keyword evidence="3" id="KW-1185">Reference proteome</keyword>
<dbReference type="AlphaFoldDB" id="A0A319DKU8"/>
<organism evidence="2 3">
    <name type="scientific">Aspergillus ellipticus CBS 707.79</name>
    <dbReference type="NCBI Taxonomy" id="1448320"/>
    <lineage>
        <taxon>Eukaryota</taxon>
        <taxon>Fungi</taxon>
        <taxon>Dikarya</taxon>
        <taxon>Ascomycota</taxon>
        <taxon>Pezizomycotina</taxon>
        <taxon>Eurotiomycetes</taxon>
        <taxon>Eurotiomycetidae</taxon>
        <taxon>Eurotiales</taxon>
        <taxon>Aspergillaceae</taxon>
        <taxon>Aspergillus</taxon>
        <taxon>Aspergillus subgen. Circumdati</taxon>
    </lineage>
</organism>
<dbReference type="EMBL" id="KZ825815">
    <property type="protein sequence ID" value="PYH98145.1"/>
    <property type="molecule type" value="Genomic_DNA"/>
</dbReference>